<comment type="caution">
    <text evidence="1">The sequence shown here is derived from an EMBL/GenBank/DDBJ whole genome shotgun (WGS) entry which is preliminary data.</text>
</comment>
<organism evidence="1 2">
    <name type="scientific">Tanacetum coccineum</name>
    <dbReference type="NCBI Taxonomy" id="301880"/>
    <lineage>
        <taxon>Eukaryota</taxon>
        <taxon>Viridiplantae</taxon>
        <taxon>Streptophyta</taxon>
        <taxon>Embryophyta</taxon>
        <taxon>Tracheophyta</taxon>
        <taxon>Spermatophyta</taxon>
        <taxon>Magnoliopsida</taxon>
        <taxon>eudicotyledons</taxon>
        <taxon>Gunneridae</taxon>
        <taxon>Pentapetalae</taxon>
        <taxon>asterids</taxon>
        <taxon>campanulids</taxon>
        <taxon>Asterales</taxon>
        <taxon>Asteraceae</taxon>
        <taxon>Asteroideae</taxon>
        <taxon>Anthemideae</taxon>
        <taxon>Anthemidinae</taxon>
        <taxon>Tanacetum</taxon>
    </lineage>
</organism>
<reference evidence="1" key="2">
    <citation type="submission" date="2022-01" db="EMBL/GenBank/DDBJ databases">
        <authorList>
            <person name="Yamashiro T."/>
            <person name="Shiraishi A."/>
            <person name="Satake H."/>
            <person name="Nakayama K."/>
        </authorList>
    </citation>
    <scope>NUCLEOTIDE SEQUENCE</scope>
</reference>
<name>A0ABQ5AAZ6_9ASTR</name>
<accession>A0ABQ5AAZ6</accession>
<dbReference type="EMBL" id="BQNB010012119">
    <property type="protein sequence ID" value="GJS99482.1"/>
    <property type="molecule type" value="Genomic_DNA"/>
</dbReference>
<protein>
    <recommendedName>
        <fullName evidence="3">Reverse transcriptase domain-containing protein</fullName>
    </recommendedName>
</protein>
<proteinExistence type="predicted"/>
<keyword evidence="2" id="KW-1185">Reference proteome</keyword>
<evidence type="ECO:0000313" key="2">
    <source>
        <dbReference type="Proteomes" id="UP001151760"/>
    </source>
</evidence>
<dbReference type="Proteomes" id="UP001151760">
    <property type="component" value="Unassembled WGS sequence"/>
</dbReference>
<evidence type="ECO:0000313" key="1">
    <source>
        <dbReference type="EMBL" id="GJS99482.1"/>
    </source>
</evidence>
<evidence type="ECO:0008006" key="3">
    <source>
        <dbReference type="Google" id="ProtNLM"/>
    </source>
</evidence>
<gene>
    <name evidence="1" type="ORF">Tco_0820652</name>
</gene>
<reference evidence="1" key="1">
    <citation type="journal article" date="2022" name="Int. J. Mol. Sci.">
        <title>Draft Genome of Tanacetum Coccineum: Genomic Comparison of Closely Related Tanacetum-Family Plants.</title>
        <authorList>
            <person name="Yamashiro T."/>
            <person name="Shiraishi A."/>
            <person name="Nakayama K."/>
            <person name="Satake H."/>
        </authorList>
    </citation>
    <scope>NUCLEOTIDE SEQUENCE</scope>
</reference>
<sequence>MRGHEDEIPKTAFRMRYRRYEFTAMPFWIDQCTSDFHGRNESGGARVAFKDEFGAAEEREVSCEAQQGRRGVKRKLFGSCRNNMGNEPILALPEGSEKICSDAWSKGDVRTLIMEEAHATKYSVRLGVNEAVARHEVSVSSIPDKDGMYIEVLERDVEVVRNTSRYEDIVWKRRLVACFIVKRVKLIVEMKLLGFSVGDHVMMNVLPWKGVVRFGKKGELAPRLFARLIEEFGFALHRVRSRLVSDSTTRDVEWEPIEEERLEEPKEGWMLGESKKRSIRISSRMVIVGLVPRSPRSSVNSLRFFRI</sequence>